<keyword evidence="19" id="KW-1185">Reference proteome</keyword>
<evidence type="ECO:0000256" key="9">
    <source>
        <dbReference type="ARBA" id="ARBA00023157"/>
    </source>
</evidence>
<dbReference type="Ensembl" id="ENSCHIT00010032621.1">
    <property type="protein sequence ID" value="ENSCHIP00010023045.1"/>
    <property type="gene ID" value="ENSCHIG00010017209.1"/>
</dbReference>
<dbReference type="GeneTree" id="ENSGT01150000286932"/>
<feature type="transmembrane region" description="Helical" evidence="15">
    <location>
        <begin position="264"/>
        <end position="280"/>
    </location>
</feature>
<dbReference type="CDD" id="cd14995">
    <property type="entry name" value="7tmA_TRH-R"/>
    <property type="match status" value="1"/>
</dbReference>
<evidence type="ECO:0000259" key="16">
    <source>
        <dbReference type="PROSITE" id="PS50262"/>
    </source>
</evidence>
<dbReference type="Gene3D" id="1.20.1070.10">
    <property type="entry name" value="Rhodopsin 7-helix transmembrane proteins"/>
    <property type="match status" value="1"/>
</dbReference>
<dbReference type="Proteomes" id="UP000291000">
    <property type="component" value="Chromosome 14"/>
</dbReference>
<reference evidence="18 20" key="2">
    <citation type="submission" date="2019-03" db="EMBL/GenBank/DDBJ databases">
        <title>Genome sequencing and reference-guided assembly of Black Bengal Goat (Capra hircus).</title>
        <authorList>
            <person name="Siddiki A.Z."/>
            <person name="Baten A."/>
            <person name="Billah M."/>
            <person name="Alam M.A.U."/>
            <person name="Shawrob K.S.M."/>
            <person name="Saha S."/>
            <person name="Chowdhury M."/>
            <person name="Rahman A.H."/>
            <person name="Stear M."/>
            <person name="Miah G."/>
            <person name="Das G.B."/>
            <person name="Hossain M.M."/>
            <person name="Kumkum M."/>
            <person name="Islam M.S."/>
            <person name="Mollah A.M."/>
            <person name="Ahsan A."/>
            <person name="Tusar F."/>
            <person name="Khan M.K.I."/>
        </authorList>
    </citation>
    <scope>NUCLEOTIDE SEQUENCE [LARGE SCALE GENOMIC DNA]</scope>
</reference>
<dbReference type="GO" id="GO:0007200">
    <property type="term" value="P:phospholipase C-activating G protein-coupled receptor signaling pathway"/>
    <property type="evidence" value="ECO:0007669"/>
    <property type="project" value="TreeGrafter"/>
</dbReference>
<comment type="subcellular location">
    <subcellularLocation>
        <location evidence="2">Cell membrane</location>
        <topology evidence="2">Multi-pass membrane protein</topology>
    </subcellularLocation>
</comment>
<dbReference type="Ensembl" id="ENSCHIT00000031342.1">
    <property type="protein sequence ID" value="ENSCHIP00000023482.1"/>
    <property type="gene ID" value="ENSCHIG00000021032.1"/>
</dbReference>
<dbReference type="PRINTS" id="PR00237">
    <property type="entry name" value="GPCRRHODOPSN"/>
</dbReference>
<dbReference type="OrthoDB" id="10036964at2759"/>
<dbReference type="InterPro" id="IPR000276">
    <property type="entry name" value="GPCR_Rhodpsn"/>
</dbReference>
<reference evidence="17 19" key="1">
    <citation type="submission" date="2016-04" db="EMBL/GenBank/DDBJ databases">
        <title>Polished mammalian reference genomes with single-molecule sequencing and chromosome conformation capture applied to the Capra hircus genome.</title>
        <authorList>
            <person name="Bickhart D.M."/>
            <person name="Koren S."/>
            <person name="Rosen B."/>
            <person name="Hastie A."/>
            <person name="Liachko I."/>
            <person name="Sullivan S.T."/>
            <person name="Burton J."/>
            <person name="Sayre B.L."/>
            <person name="Huson H.J."/>
            <person name="Lee J."/>
            <person name="Lam E."/>
            <person name="Kelley C.M."/>
            <person name="Hutchison J.L."/>
            <person name="Zhou Y."/>
            <person name="Sun J."/>
            <person name="Crisa A."/>
            <person name="Schwartz J.C."/>
            <person name="Hammond J.A."/>
            <person name="Schroeder S.G."/>
            <person name="Liu G.E."/>
            <person name="Dunham M."/>
            <person name="Shendure J."/>
            <person name="Sonstegard T.S."/>
            <person name="Phillippy A.M."/>
            <person name="Van Tassell C.P."/>
            <person name="Smith T.P."/>
        </authorList>
    </citation>
    <scope>NUCLEOTIDE SEQUENCE [LARGE SCALE GENOMIC DNA]</scope>
</reference>
<dbReference type="STRING" id="9925.ENSCHIP00000023482"/>
<evidence type="ECO:0000256" key="1">
    <source>
        <dbReference type="ARBA" id="ARBA00004100"/>
    </source>
</evidence>
<keyword evidence="4" id="KW-1003">Cell membrane</keyword>
<protein>
    <recommendedName>
        <fullName evidence="3">Thyrotropin-releasing hormone receptor</fullName>
    </recommendedName>
    <alternativeName>
        <fullName evidence="13">Thyroliberin receptor</fullName>
    </alternativeName>
</protein>
<keyword evidence="11" id="KW-0325">Glycoprotein</keyword>
<dbReference type="CTD" id="7201"/>
<evidence type="ECO:0000256" key="6">
    <source>
        <dbReference type="ARBA" id="ARBA00022989"/>
    </source>
</evidence>
<gene>
    <name evidence="17" type="primary">TRHR</name>
</gene>
<keyword evidence="7 14" id="KW-0297">G-protein coupled receptor</keyword>
<dbReference type="SUPFAM" id="SSF81321">
    <property type="entry name" value="Family A G protein-coupled receptor-like"/>
    <property type="match status" value="1"/>
</dbReference>
<reference evidence="17" key="3">
    <citation type="submission" date="2025-05" db="UniProtKB">
        <authorList>
            <consortium name="Ensembl"/>
        </authorList>
    </citation>
    <scope>IDENTIFICATION</scope>
</reference>
<feature type="transmembrane region" description="Helical" evidence="15">
    <location>
        <begin position="92"/>
        <end position="109"/>
    </location>
</feature>
<dbReference type="GO" id="GO:0005886">
    <property type="term" value="C:plasma membrane"/>
    <property type="evidence" value="ECO:0007669"/>
    <property type="project" value="UniProtKB-SubCell"/>
</dbReference>
<dbReference type="AlphaFoldDB" id="A0A452FH93"/>
<evidence type="ECO:0000313" key="20">
    <source>
        <dbReference type="Proteomes" id="UP000694566"/>
    </source>
</evidence>
<feature type="transmembrane region" description="Helical" evidence="15">
    <location>
        <begin position="145"/>
        <end position="163"/>
    </location>
</feature>
<evidence type="ECO:0000256" key="3">
    <source>
        <dbReference type="ARBA" id="ARBA00018873"/>
    </source>
</evidence>
<dbReference type="PANTHER" id="PTHR46061">
    <property type="entry name" value="THYROTROPIN-RELEASING HORMONE RECEPTOR"/>
    <property type="match status" value="1"/>
</dbReference>
<feature type="domain" description="G-protein coupled receptors family 1 profile" evidence="16">
    <location>
        <begin position="42"/>
        <end position="320"/>
    </location>
</feature>
<dbReference type="GO" id="GO:0004997">
    <property type="term" value="F:thyrotropin-releasing hormone receptor activity"/>
    <property type="evidence" value="ECO:0007669"/>
    <property type="project" value="InterPro"/>
</dbReference>
<proteinExistence type="inferred from homology"/>
<evidence type="ECO:0000256" key="10">
    <source>
        <dbReference type="ARBA" id="ARBA00023170"/>
    </source>
</evidence>
<dbReference type="SMR" id="A0A452FH93"/>
<organism evidence="17 19">
    <name type="scientific">Capra hircus</name>
    <name type="common">Goat</name>
    <dbReference type="NCBI Taxonomy" id="9925"/>
    <lineage>
        <taxon>Eukaryota</taxon>
        <taxon>Metazoa</taxon>
        <taxon>Chordata</taxon>
        <taxon>Craniata</taxon>
        <taxon>Vertebrata</taxon>
        <taxon>Euteleostomi</taxon>
        <taxon>Mammalia</taxon>
        <taxon>Eutheria</taxon>
        <taxon>Laurasiatheria</taxon>
        <taxon>Artiodactyla</taxon>
        <taxon>Ruminantia</taxon>
        <taxon>Pecora</taxon>
        <taxon>Bovidae</taxon>
        <taxon>Caprinae</taxon>
        <taxon>Capra</taxon>
    </lineage>
</organism>
<dbReference type="GeneID" id="102187694"/>
<evidence type="ECO:0000256" key="7">
    <source>
        <dbReference type="ARBA" id="ARBA00023040"/>
    </source>
</evidence>
<evidence type="ECO:0000256" key="15">
    <source>
        <dbReference type="SAM" id="Phobius"/>
    </source>
</evidence>
<keyword evidence="5 14" id="KW-0812">Transmembrane</keyword>
<dbReference type="RefSeq" id="XP_005689212.2">
    <property type="nucleotide sequence ID" value="XM_005689155.2"/>
</dbReference>
<feature type="transmembrane region" description="Helical" evidence="15">
    <location>
        <begin position="62"/>
        <end position="80"/>
    </location>
</feature>
<name>A0A452FH93_CAPHI</name>
<keyword evidence="6 15" id="KW-1133">Transmembrane helix</keyword>
<evidence type="ECO:0000256" key="4">
    <source>
        <dbReference type="ARBA" id="ARBA00022475"/>
    </source>
</evidence>
<dbReference type="SMART" id="SM01381">
    <property type="entry name" value="7TM_GPCR_Srsx"/>
    <property type="match status" value="1"/>
</dbReference>
<dbReference type="KEGG" id="chx:102187694"/>
<evidence type="ECO:0000256" key="11">
    <source>
        <dbReference type="ARBA" id="ARBA00023180"/>
    </source>
</evidence>
<sequence>MENETGSELNQTQLQPRAVVALEYQVVTILLVLIICGLGIVGNIMVVLVVMRTKHMRTPTNCYLVSLAVADLMVLVAAGLPNITDSIYGSWVYGYVGCLCITYLQYLGINASSCSITAFTIERYIAICHPIKAQFLCTFSRAKKIIIFVWAFTSIYCMLWFFLLDLNISTYKDAIVVSCGYKISRNYYSPIYLMDFGVFYVVPMILATVLYGFIARILFLSPIPSDPKENSNTWKNDSTHQNKNLNSKTSNRYFNSTVSSRKQVTKMLAVVVILFALLWMPYRTLVVVNSFLSSPFQENWFLLFCRICIYLNSAINPVIYNLMSQKFRAAFRKLCNCKQKPVEKPANYSVALNYSVIKESDHFSTELDDITVTDTYLSATKVSFDDTCLASEVTFSQS</sequence>
<feature type="transmembrane region" description="Helical" evidence="15">
    <location>
        <begin position="300"/>
        <end position="323"/>
    </location>
</feature>
<dbReference type="Pfam" id="PF00001">
    <property type="entry name" value="7tm_1"/>
    <property type="match status" value="1"/>
</dbReference>
<dbReference type="PROSITE" id="PS00237">
    <property type="entry name" value="G_PROTEIN_RECEP_F1_1"/>
    <property type="match status" value="1"/>
</dbReference>
<keyword evidence="8 15" id="KW-0472">Membrane</keyword>
<evidence type="ECO:0000256" key="5">
    <source>
        <dbReference type="ARBA" id="ARBA00022692"/>
    </source>
</evidence>
<evidence type="ECO:0000256" key="8">
    <source>
        <dbReference type="ARBA" id="ARBA00023136"/>
    </source>
</evidence>
<dbReference type="FunFam" id="1.20.1070.10:FF:000186">
    <property type="entry name" value="thyrotropin-releasing hormone receptor"/>
    <property type="match status" value="1"/>
</dbReference>
<evidence type="ECO:0000256" key="2">
    <source>
        <dbReference type="ARBA" id="ARBA00004651"/>
    </source>
</evidence>
<evidence type="ECO:0000256" key="13">
    <source>
        <dbReference type="ARBA" id="ARBA00032251"/>
    </source>
</evidence>
<keyword evidence="12 14" id="KW-0807">Transducer</keyword>
<evidence type="ECO:0000256" key="14">
    <source>
        <dbReference type="RuleBase" id="RU000688"/>
    </source>
</evidence>
<dbReference type="PRINTS" id="PR00751">
    <property type="entry name" value="THYROLIBRINR"/>
</dbReference>
<dbReference type="PANTHER" id="PTHR46061:SF2">
    <property type="entry name" value="THYROTROPIN-RELEASING HORMONE RECEPTOR"/>
    <property type="match status" value="1"/>
</dbReference>
<evidence type="ECO:0000256" key="12">
    <source>
        <dbReference type="ARBA" id="ARBA00023224"/>
    </source>
</evidence>
<feature type="transmembrane region" description="Helical" evidence="15">
    <location>
        <begin position="197"/>
        <end position="219"/>
    </location>
</feature>
<comment type="similarity">
    <text evidence="14">Belongs to the G-protein coupled receptor 1 family.</text>
</comment>
<dbReference type="OMA" id="NCKQKPA"/>
<dbReference type="PROSITE" id="PS50262">
    <property type="entry name" value="G_PROTEIN_RECEP_F1_2"/>
    <property type="match status" value="1"/>
</dbReference>
<keyword evidence="10 14" id="KW-0675">Receptor</keyword>
<evidence type="ECO:0000313" key="19">
    <source>
        <dbReference type="Proteomes" id="UP000291000"/>
    </source>
</evidence>
<keyword evidence="9" id="KW-1015">Disulfide bond</keyword>
<dbReference type="InterPro" id="IPR002120">
    <property type="entry name" value="TRH_rcpt_1"/>
</dbReference>
<dbReference type="InterPro" id="IPR017452">
    <property type="entry name" value="GPCR_Rhodpsn_7TM"/>
</dbReference>
<feature type="transmembrane region" description="Helical" evidence="15">
    <location>
        <begin position="26"/>
        <end position="50"/>
    </location>
</feature>
<evidence type="ECO:0000313" key="17">
    <source>
        <dbReference type="Ensembl" id="ENSCHIP00000023482.1"/>
    </source>
</evidence>
<evidence type="ECO:0000313" key="18">
    <source>
        <dbReference type="Ensembl" id="ENSCHIP00010023045.1"/>
    </source>
</evidence>
<dbReference type="PRINTS" id="PR01846">
    <property type="entry name" value="TRHRFAMILY"/>
</dbReference>
<dbReference type="EMBL" id="LWLT01000011">
    <property type="status" value="NOT_ANNOTATED_CDS"/>
    <property type="molecule type" value="Genomic_DNA"/>
</dbReference>
<comment type="function">
    <text evidence="1">Receptor for thyrotropin-releasing hormone (TRH). Upon ligand binding, this G-protein-coupled receptor triggers activation of the phosphatidylinositol (IP3)-calcium-protein kinase C (PKC) pathway.</text>
</comment>
<accession>A0A452FH93</accession>